<evidence type="ECO:0008006" key="3">
    <source>
        <dbReference type="Google" id="ProtNLM"/>
    </source>
</evidence>
<dbReference type="EMBL" id="LT960614">
    <property type="protein sequence ID" value="SON57863.1"/>
    <property type="molecule type" value="Genomic_DNA"/>
</dbReference>
<dbReference type="RefSeq" id="WP_099558059.1">
    <property type="nucleotide sequence ID" value="NZ_LT960614.1"/>
</dbReference>
<evidence type="ECO:0000313" key="2">
    <source>
        <dbReference type="Proteomes" id="UP000223606"/>
    </source>
</evidence>
<gene>
    <name evidence="1" type="ORF">HDIA_4322</name>
</gene>
<proteinExistence type="predicted"/>
<reference evidence="2" key="1">
    <citation type="submission" date="2017-09" db="EMBL/GenBank/DDBJ databases">
        <title>Genome sequence of Nannocystis excedens DSM 71.</title>
        <authorList>
            <person name="Blom J."/>
        </authorList>
    </citation>
    <scope>NUCLEOTIDE SEQUENCE [LARGE SCALE GENOMIC DNA]</scope>
    <source>
        <strain evidence="2">type strain: E19</strain>
    </source>
</reference>
<dbReference type="OrthoDB" id="7618306at2"/>
<dbReference type="KEGG" id="hdi:HDIA_4322"/>
<evidence type="ECO:0000313" key="1">
    <source>
        <dbReference type="EMBL" id="SON57863.1"/>
    </source>
</evidence>
<protein>
    <recommendedName>
        <fullName evidence="3">TNase-like domain-containing protein</fullName>
    </recommendedName>
</protein>
<dbReference type="AlphaFoldDB" id="A0A2C9DC96"/>
<sequence>MDTDRPLPGGGQRMRVDRVGFSIFLGCVAWALSAAACPAGERLPDCLEGTDLEARSVGGDDRFAVAAVTGKGELLQIVPAGVILPPHWAGWPVPAGRALRLTDVGEKTDRYGRLPAQVHVEDGDGRWGWLQGDLLAEGRVLAEASDGRCGEALLAAEAKGRDRGVGLWQYGGVVRATDDRLLDHVSDYVVVRGRPLSVGMSGRRIYLNFGHDWATDLTITLSEDLARQWIDRQGAAADRDDSDLREGLQQMLAGRWIEARGWLQERGGPAIELEAAAALRLLRCGVGNTISCP</sequence>
<accession>A0A2C9DC96</accession>
<organism evidence="1 2">
    <name type="scientific">Hartmannibacter diazotrophicus</name>
    <dbReference type="NCBI Taxonomy" id="1482074"/>
    <lineage>
        <taxon>Bacteria</taxon>
        <taxon>Pseudomonadati</taxon>
        <taxon>Pseudomonadota</taxon>
        <taxon>Alphaproteobacteria</taxon>
        <taxon>Hyphomicrobiales</taxon>
        <taxon>Pleomorphomonadaceae</taxon>
        <taxon>Hartmannibacter</taxon>
    </lineage>
</organism>
<keyword evidence="2" id="KW-1185">Reference proteome</keyword>
<dbReference type="SUPFAM" id="SSF50199">
    <property type="entry name" value="Staphylococcal nuclease"/>
    <property type="match status" value="1"/>
</dbReference>
<dbReference type="Proteomes" id="UP000223606">
    <property type="component" value="Chromosome 1"/>
</dbReference>
<dbReference type="Gene3D" id="2.40.50.90">
    <property type="match status" value="1"/>
</dbReference>
<dbReference type="InterPro" id="IPR035437">
    <property type="entry name" value="SNase_OB-fold_sf"/>
</dbReference>
<name>A0A2C9DC96_9HYPH</name>